<gene>
    <name evidence="2" type="ORF">CAC42_6963</name>
</gene>
<evidence type="ECO:0000313" key="3">
    <source>
        <dbReference type="Proteomes" id="UP000243797"/>
    </source>
</evidence>
<protein>
    <recommendedName>
        <fullName evidence="4">Protein BNI4</fullName>
    </recommendedName>
</protein>
<feature type="compositionally biased region" description="Low complexity" evidence="1">
    <location>
        <begin position="331"/>
        <end position="340"/>
    </location>
</feature>
<reference evidence="2 3" key="1">
    <citation type="submission" date="2017-06" db="EMBL/GenBank/DDBJ databases">
        <title>Draft genome sequence of a variant of Elsinoe murrayae.</title>
        <authorList>
            <person name="Cheng Q."/>
        </authorList>
    </citation>
    <scope>NUCLEOTIDE SEQUENCE [LARGE SCALE GENOMIC DNA]</scope>
    <source>
        <strain evidence="2 3">CQ-2017a</strain>
    </source>
</reference>
<name>A0A2K1QQR7_9PEZI</name>
<feature type="compositionally biased region" description="Polar residues" evidence="1">
    <location>
        <begin position="59"/>
        <end position="85"/>
    </location>
</feature>
<feature type="region of interest" description="Disordered" evidence="1">
    <location>
        <begin position="368"/>
        <end position="393"/>
    </location>
</feature>
<dbReference type="AlphaFoldDB" id="A0A2K1QQR7"/>
<evidence type="ECO:0000256" key="1">
    <source>
        <dbReference type="SAM" id="MobiDB-lite"/>
    </source>
</evidence>
<feature type="compositionally biased region" description="Basic and acidic residues" evidence="1">
    <location>
        <begin position="129"/>
        <end position="142"/>
    </location>
</feature>
<feature type="compositionally biased region" description="Low complexity" evidence="1">
    <location>
        <begin position="13"/>
        <end position="26"/>
    </location>
</feature>
<keyword evidence="3" id="KW-1185">Reference proteome</keyword>
<organism evidence="2 3">
    <name type="scientific">Sphaceloma murrayae</name>
    <dbReference type="NCBI Taxonomy" id="2082308"/>
    <lineage>
        <taxon>Eukaryota</taxon>
        <taxon>Fungi</taxon>
        <taxon>Dikarya</taxon>
        <taxon>Ascomycota</taxon>
        <taxon>Pezizomycotina</taxon>
        <taxon>Dothideomycetes</taxon>
        <taxon>Dothideomycetidae</taxon>
        <taxon>Myriangiales</taxon>
        <taxon>Elsinoaceae</taxon>
        <taxon>Sphaceloma</taxon>
    </lineage>
</organism>
<dbReference type="InParanoid" id="A0A2K1QQR7"/>
<sequence length="697" mass="74233">MSMLQSRASPDGYQSSTTSQPYQQSQRHSQAPRTSFTPSQNPGSVQYRATATAPVQPYAFQSTPHLRQDTRTNSAPVMHTRSNSAAEKPAATRRTVSKEDLSRPHSVISLSSSVPDLSLGTFENATKASPERYRRNSSKKADASVASVSHVSSAVPTGSGMSSVEHLYIPPPAPPAMQRTSSDDLQAAKSTEAAKRYRRRSTANIDTSVGSAPVPSPSYAQVLQRPNSSHAKGSDKSVSTVRPASSHQRKPSSDKSSTGSVEAEPVKAGPPSPAKGLRRDTSPSGVSTRGSSDVAKRVNNPSPLSQPAFTTDGAEQKRVPGSPPKSPSKPSPAAQQLAALSDKDLNKGMKSRLRRAFSFGSAAELRKASAGKSMENAPPVNQAVGNRSQELDEEQMEIARRQEAAGIGAGIYSGQGGFSGSTDNISISSTASSASIMLRKMGTSMKKGGRSLKGLFRPKSVIGVPAADGPIQPSLAEVSMVTVEAERQRVNVNAHVSDQAAGGTGFPKLEKNSMEIPAPAIEPRGSAERNDSLRKSIVGSDKERAEVLAAVKKGILKRNGTSSPQGSPIIRAQNAQFSDGPAVASPAGSMPGTPKDERKSRSLSSTNSSNNNDYFSTRLNLSTRSMPATPQSSRNISFSPRIQFHDVWSSTEYDRRGDVATCNRLTPMLAQQIKEELNTFKMEMEVHELSKPHTHFF</sequence>
<feature type="compositionally biased region" description="Polar residues" evidence="1">
    <location>
        <begin position="299"/>
        <end position="309"/>
    </location>
</feature>
<dbReference type="Proteomes" id="UP000243797">
    <property type="component" value="Unassembled WGS sequence"/>
</dbReference>
<feature type="compositionally biased region" description="Polar residues" evidence="1">
    <location>
        <begin position="27"/>
        <end position="49"/>
    </location>
</feature>
<feature type="compositionally biased region" description="Low complexity" evidence="1">
    <location>
        <begin position="602"/>
        <end position="612"/>
    </location>
</feature>
<evidence type="ECO:0008006" key="4">
    <source>
        <dbReference type="Google" id="ProtNLM"/>
    </source>
</evidence>
<feature type="compositionally biased region" description="Pro residues" evidence="1">
    <location>
        <begin position="321"/>
        <end position="330"/>
    </location>
</feature>
<feature type="compositionally biased region" description="Polar residues" evidence="1">
    <location>
        <begin position="108"/>
        <end position="127"/>
    </location>
</feature>
<accession>A0A2K1QQR7</accession>
<feature type="compositionally biased region" description="Low complexity" evidence="1">
    <location>
        <begin position="143"/>
        <end position="155"/>
    </location>
</feature>
<proteinExistence type="predicted"/>
<feature type="region of interest" description="Disordered" evidence="1">
    <location>
        <begin position="578"/>
        <end position="616"/>
    </location>
</feature>
<evidence type="ECO:0000313" key="2">
    <source>
        <dbReference type="EMBL" id="PNS17280.1"/>
    </source>
</evidence>
<feature type="region of interest" description="Disordered" evidence="1">
    <location>
        <begin position="1"/>
        <end position="352"/>
    </location>
</feature>
<dbReference type="PANTHER" id="PTHR12751:SF18">
    <property type="entry name" value="PHOSPHATASE AND ACTIN REGULATOR 1"/>
    <property type="match status" value="1"/>
</dbReference>
<dbReference type="STRING" id="2082308.A0A2K1QQR7"/>
<comment type="caution">
    <text evidence="2">The sequence shown here is derived from an EMBL/GenBank/DDBJ whole genome shotgun (WGS) entry which is preliminary data.</text>
</comment>
<feature type="compositionally biased region" description="Polar residues" evidence="1">
    <location>
        <begin position="218"/>
        <end position="246"/>
    </location>
</feature>
<feature type="compositionally biased region" description="Polar residues" evidence="1">
    <location>
        <begin position="282"/>
        <end position="291"/>
    </location>
</feature>
<dbReference type="GO" id="GO:0030036">
    <property type="term" value="P:actin cytoskeleton organization"/>
    <property type="evidence" value="ECO:0007669"/>
    <property type="project" value="TreeGrafter"/>
</dbReference>
<dbReference type="EMBL" id="NKHZ01000051">
    <property type="protein sequence ID" value="PNS17280.1"/>
    <property type="molecule type" value="Genomic_DNA"/>
</dbReference>
<dbReference type="GO" id="GO:0003779">
    <property type="term" value="F:actin binding"/>
    <property type="evidence" value="ECO:0007669"/>
    <property type="project" value="TreeGrafter"/>
</dbReference>
<dbReference type="PANTHER" id="PTHR12751">
    <property type="entry name" value="PHOSPHATASE AND ACTIN REGULATOR PHACTR"/>
    <property type="match status" value="1"/>
</dbReference>
<dbReference type="OrthoDB" id="5563016at2759"/>